<reference evidence="7 8" key="1">
    <citation type="submission" date="2018-12" db="EMBL/GenBank/DDBJ databases">
        <title>Draft genome sequence of Embleya hyalina NBRC 13850T.</title>
        <authorList>
            <person name="Komaki H."/>
            <person name="Hosoyama A."/>
            <person name="Kimura A."/>
            <person name="Ichikawa N."/>
            <person name="Tamura T."/>
        </authorList>
    </citation>
    <scope>NUCLEOTIDE SEQUENCE [LARGE SCALE GENOMIC DNA]</scope>
    <source>
        <strain evidence="7 8">NBRC 13850</strain>
    </source>
</reference>
<feature type="domain" description="Glucose-methanol-choline oxidoreductase N-terminal" evidence="6">
    <location>
        <begin position="238"/>
        <end position="252"/>
    </location>
</feature>
<name>A0A401YEL5_9ACTN</name>
<accession>A0A401YEL5</accession>
<keyword evidence="4 5" id="KW-0274">FAD</keyword>
<keyword evidence="3" id="KW-0285">Flavoprotein</keyword>
<keyword evidence="8" id="KW-1185">Reference proteome</keyword>
<dbReference type="PANTHER" id="PTHR11552:SF147">
    <property type="entry name" value="CHOLINE DEHYDROGENASE, MITOCHONDRIAL"/>
    <property type="match status" value="1"/>
</dbReference>
<dbReference type="Pfam" id="PF00732">
    <property type="entry name" value="GMC_oxred_N"/>
    <property type="match status" value="1"/>
</dbReference>
<dbReference type="SUPFAM" id="SSF54373">
    <property type="entry name" value="FAD-linked reductases, C-terminal domain"/>
    <property type="match status" value="1"/>
</dbReference>
<dbReference type="AlphaFoldDB" id="A0A401YEL5"/>
<protein>
    <submittedName>
        <fullName evidence="7">Putative glucose-methanol-choline oxidoreductase</fullName>
    </submittedName>
</protein>
<feature type="binding site" evidence="5">
    <location>
        <begin position="424"/>
        <end position="425"/>
    </location>
    <ligand>
        <name>FAD</name>
        <dbReference type="ChEBI" id="CHEBI:57692"/>
    </ligand>
</feature>
<dbReference type="Gene3D" id="3.50.50.60">
    <property type="entry name" value="FAD/NAD(P)-binding domain"/>
    <property type="match status" value="1"/>
</dbReference>
<dbReference type="OrthoDB" id="9785276at2"/>
<dbReference type="GO" id="GO:0016614">
    <property type="term" value="F:oxidoreductase activity, acting on CH-OH group of donors"/>
    <property type="evidence" value="ECO:0007669"/>
    <property type="project" value="InterPro"/>
</dbReference>
<comment type="cofactor">
    <cofactor evidence="1 5">
        <name>FAD</name>
        <dbReference type="ChEBI" id="CHEBI:57692"/>
    </cofactor>
</comment>
<feature type="binding site" evidence="5">
    <location>
        <position position="423"/>
    </location>
    <ligand>
        <name>substrate</name>
    </ligand>
</feature>
<proteinExistence type="inferred from homology"/>
<dbReference type="SUPFAM" id="SSF51905">
    <property type="entry name" value="FAD/NAD(P)-binding domain"/>
    <property type="match status" value="1"/>
</dbReference>
<dbReference type="Gene3D" id="3.30.410.40">
    <property type="match status" value="1"/>
</dbReference>
<comment type="caution">
    <text evidence="7">The sequence shown here is derived from an EMBL/GenBank/DDBJ whole genome shotgun (WGS) entry which is preliminary data.</text>
</comment>
<comment type="similarity">
    <text evidence="2">Belongs to the GMC oxidoreductase family.</text>
</comment>
<dbReference type="InterPro" id="IPR000172">
    <property type="entry name" value="GMC_OxRdtase_N"/>
</dbReference>
<dbReference type="PANTHER" id="PTHR11552">
    <property type="entry name" value="GLUCOSE-METHANOL-CHOLINE GMC OXIDOREDUCTASE"/>
    <property type="match status" value="1"/>
</dbReference>
<dbReference type="Proteomes" id="UP000286931">
    <property type="component" value="Unassembled WGS sequence"/>
</dbReference>
<evidence type="ECO:0000256" key="3">
    <source>
        <dbReference type="ARBA" id="ARBA00022630"/>
    </source>
</evidence>
<dbReference type="GO" id="GO:0050660">
    <property type="term" value="F:flavin adenine dinucleotide binding"/>
    <property type="evidence" value="ECO:0007669"/>
    <property type="project" value="InterPro"/>
</dbReference>
<organism evidence="7 8">
    <name type="scientific">Embleya hyalina</name>
    <dbReference type="NCBI Taxonomy" id="516124"/>
    <lineage>
        <taxon>Bacteria</taxon>
        <taxon>Bacillati</taxon>
        <taxon>Actinomycetota</taxon>
        <taxon>Actinomycetes</taxon>
        <taxon>Kitasatosporales</taxon>
        <taxon>Streptomycetaceae</taxon>
        <taxon>Embleya</taxon>
    </lineage>
</organism>
<evidence type="ECO:0000259" key="6">
    <source>
        <dbReference type="PROSITE" id="PS00624"/>
    </source>
</evidence>
<dbReference type="Pfam" id="PF05199">
    <property type="entry name" value="GMC_oxred_C"/>
    <property type="match status" value="1"/>
</dbReference>
<dbReference type="RefSeq" id="WP_126635334.1">
    <property type="nucleotide sequence ID" value="NZ_BIFH01000013.1"/>
</dbReference>
<evidence type="ECO:0000256" key="2">
    <source>
        <dbReference type="ARBA" id="ARBA00010790"/>
    </source>
</evidence>
<evidence type="ECO:0000256" key="4">
    <source>
        <dbReference type="ARBA" id="ARBA00022827"/>
    </source>
</evidence>
<evidence type="ECO:0000313" key="8">
    <source>
        <dbReference type="Proteomes" id="UP000286931"/>
    </source>
</evidence>
<evidence type="ECO:0000313" key="7">
    <source>
        <dbReference type="EMBL" id="GCD93051.1"/>
    </source>
</evidence>
<evidence type="ECO:0000256" key="5">
    <source>
        <dbReference type="PIRSR" id="PIRSR000137-2"/>
    </source>
</evidence>
<evidence type="ECO:0000256" key="1">
    <source>
        <dbReference type="ARBA" id="ARBA00001974"/>
    </source>
</evidence>
<dbReference type="PIRSF" id="PIRSF000137">
    <property type="entry name" value="Alcohol_oxidase"/>
    <property type="match status" value="1"/>
</dbReference>
<dbReference type="InterPro" id="IPR012132">
    <property type="entry name" value="GMC_OxRdtase"/>
</dbReference>
<dbReference type="EMBL" id="BIFH01000013">
    <property type="protein sequence ID" value="GCD93051.1"/>
    <property type="molecule type" value="Genomic_DNA"/>
</dbReference>
<dbReference type="InterPro" id="IPR036188">
    <property type="entry name" value="FAD/NAD-bd_sf"/>
</dbReference>
<gene>
    <name evidence="7" type="ORF">EHYA_00694</name>
</gene>
<dbReference type="PROSITE" id="PS00624">
    <property type="entry name" value="GMC_OXRED_2"/>
    <property type="match status" value="1"/>
</dbReference>
<dbReference type="InterPro" id="IPR007867">
    <property type="entry name" value="GMC_OxRtase_C"/>
</dbReference>
<feature type="binding site" evidence="5">
    <location>
        <position position="77"/>
    </location>
    <ligand>
        <name>FAD</name>
        <dbReference type="ChEBI" id="CHEBI:57692"/>
    </ligand>
</feature>
<sequence>MTLPDHAEIVVVGGGTAGCVVAGRLAEEHPVLVLEAGPDYGPEHRSWPTDLLDATTLPTSHDWGYAEGRHTFERCRVIGGCSAHNGCTQSVGWAGDYDAWAAAGNPGWDADTLRPHFAAATRALRLRNYREDEIQPFQRLFTAAGGRLGLPVRHDLDRLDGGEGIGCAPVNITADAVRVNTAFGYLDPVRESGNLTVVGGITAERVVIANGRAVAVDVRTADGARHRIGADLIVLGAGAYGSPEILLRSGIGPADHLADVGIAVRHDLPGVGANLHDHPAVQLEYAATAELAADLADFARTRMLPDEQAIAKVRSPYAGDAPYDLHVYPWVERDERTRHGWRCVLPVALLRPRSRGSVRLRSADPYTRAAVDHAYLTHPDDLAAIGYGLDWLEQLDMAPYLGTPLLTPHGDRDTWIRSRHRHYWHPAGSCRMGPADDPAAVVEHTGRVHGLTGLHVADASVFPDIPRATPALPTTVVGERIAAFLKEIL</sequence>